<accession>A0AAP0ER43</accession>
<gene>
    <name evidence="1" type="ORF">Scep_026781</name>
</gene>
<dbReference type="EMBL" id="JBBNAG010000011">
    <property type="protein sequence ID" value="KAK9095312.1"/>
    <property type="molecule type" value="Genomic_DNA"/>
</dbReference>
<comment type="caution">
    <text evidence="1">The sequence shown here is derived from an EMBL/GenBank/DDBJ whole genome shotgun (WGS) entry which is preliminary data.</text>
</comment>
<protein>
    <submittedName>
        <fullName evidence="1">Uncharacterized protein</fullName>
    </submittedName>
</protein>
<keyword evidence="2" id="KW-1185">Reference proteome</keyword>
<evidence type="ECO:0000313" key="2">
    <source>
        <dbReference type="Proteomes" id="UP001419268"/>
    </source>
</evidence>
<organism evidence="1 2">
    <name type="scientific">Stephania cephalantha</name>
    <dbReference type="NCBI Taxonomy" id="152367"/>
    <lineage>
        <taxon>Eukaryota</taxon>
        <taxon>Viridiplantae</taxon>
        <taxon>Streptophyta</taxon>
        <taxon>Embryophyta</taxon>
        <taxon>Tracheophyta</taxon>
        <taxon>Spermatophyta</taxon>
        <taxon>Magnoliopsida</taxon>
        <taxon>Ranunculales</taxon>
        <taxon>Menispermaceae</taxon>
        <taxon>Menispermoideae</taxon>
        <taxon>Cissampelideae</taxon>
        <taxon>Stephania</taxon>
    </lineage>
</organism>
<reference evidence="1 2" key="1">
    <citation type="submission" date="2024-01" db="EMBL/GenBank/DDBJ databases">
        <title>Genome assemblies of Stephania.</title>
        <authorList>
            <person name="Yang L."/>
        </authorList>
    </citation>
    <scope>NUCLEOTIDE SEQUENCE [LARGE SCALE GENOMIC DNA]</scope>
    <source>
        <strain evidence="1">JXDWG</strain>
        <tissue evidence="1">Leaf</tissue>
    </source>
</reference>
<dbReference type="AlphaFoldDB" id="A0AAP0ER43"/>
<evidence type="ECO:0000313" key="1">
    <source>
        <dbReference type="EMBL" id="KAK9095312.1"/>
    </source>
</evidence>
<proteinExistence type="predicted"/>
<sequence>MHGKWKRIIAVGDMHRNKIKIGKKKCAWGEFRLFDSRSLVLFFIFSALWPNSSSPFFSILFFFVLCVLQLYEAENL</sequence>
<name>A0AAP0ER43_9MAGN</name>
<dbReference type="Proteomes" id="UP001419268">
    <property type="component" value="Unassembled WGS sequence"/>
</dbReference>